<comment type="caution">
    <text evidence="2">The sequence shown here is derived from an EMBL/GenBank/DDBJ whole genome shotgun (WGS) entry which is preliminary data.</text>
</comment>
<accession>A0ABN7LVQ3</accession>
<evidence type="ECO:0000313" key="3">
    <source>
        <dbReference type="Proteomes" id="UP000675880"/>
    </source>
</evidence>
<keyword evidence="3" id="KW-1185">Reference proteome</keyword>
<sequence length="162" mass="17558">MTSITQFVAASLMPAVVSGCMCMMPMEKMDMGKDNMGQMDMGDKGRSHEMTGTKGDNTKAEKRVGDLMVAFSTIPAKPTVGENVLRVKLTDASGGTVRDAVVTFDVTMTMPGMTVMEETAAMTRDVYQANTNFGMAGEWQITVKIQRAGAAERREHFTVTVL</sequence>
<reference evidence="2 3" key="1">
    <citation type="submission" date="2021-02" db="EMBL/GenBank/DDBJ databases">
        <authorList>
            <person name="Han P."/>
        </authorList>
    </citation>
    <scope>NUCLEOTIDE SEQUENCE [LARGE SCALE GENOMIC DNA]</scope>
    <source>
        <strain evidence="2">Candidatus Nitrospira sp. ZN2</strain>
    </source>
</reference>
<evidence type="ECO:0000313" key="2">
    <source>
        <dbReference type="EMBL" id="CAE6771664.1"/>
    </source>
</evidence>
<evidence type="ECO:0000259" key="1">
    <source>
        <dbReference type="Pfam" id="PF13115"/>
    </source>
</evidence>
<organism evidence="2 3">
    <name type="scientific">Nitrospira defluvii</name>
    <dbReference type="NCBI Taxonomy" id="330214"/>
    <lineage>
        <taxon>Bacteria</taxon>
        <taxon>Pseudomonadati</taxon>
        <taxon>Nitrospirota</taxon>
        <taxon>Nitrospiria</taxon>
        <taxon>Nitrospirales</taxon>
        <taxon>Nitrospiraceae</taxon>
        <taxon>Nitrospira</taxon>
    </lineage>
</organism>
<dbReference type="InterPro" id="IPR032693">
    <property type="entry name" value="YtkA-like_dom"/>
</dbReference>
<gene>
    <name evidence="2" type="ORF">NSPZN2_40317</name>
</gene>
<feature type="domain" description="YtkA-like" evidence="1">
    <location>
        <begin position="66"/>
        <end position="144"/>
    </location>
</feature>
<proteinExistence type="predicted"/>
<name>A0ABN7LVQ3_9BACT</name>
<dbReference type="Pfam" id="PF13115">
    <property type="entry name" value="YtkA"/>
    <property type="match status" value="1"/>
</dbReference>
<dbReference type="EMBL" id="CAJNBJ010000017">
    <property type="protein sequence ID" value="CAE6771664.1"/>
    <property type="molecule type" value="Genomic_DNA"/>
</dbReference>
<dbReference type="Proteomes" id="UP000675880">
    <property type="component" value="Unassembled WGS sequence"/>
</dbReference>
<protein>
    <submittedName>
        <fullName evidence="2">YtkA domain-containing protein</fullName>
    </submittedName>
</protein>
<dbReference type="RefSeq" id="WP_213043153.1">
    <property type="nucleotide sequence ID" value="NZ_CAJNBJ010000017.1"/>
</dbReference>